<reference evidence="5 6" key="1">
    <citation type="submission" date="2023-08" db="EMBL/GenBank/DDBJ databases">
        <title>Functional and genomic diversity of the sorghum phyllosphere microbiome.</title>
        <authorList>
            <person name="Shade A."/>
        </authorList>
    </citation>
    <scope>NUCLEOTIDE SEQUENCE [LARGE SCALE GENOMIC DNA]</scope>
    <source>
        <strain evidence="5 6">SORGH_AS_0335</strain>
    </source>
</reference>
<dbReference type="SUPFAM" id="SSF46689">
    <property type="entry name" value="Homeodomain-like"/>
    <property type="match status" value="2"/>
</dbReference>
<name>A0ABU1IA11_9BURK</name>
<sequence>MADRLAALMAHFPVHAQVFNAGALCGINQLESDGARGQMHLVRSGAVEVRHATEVLQVRQPSLLLFPRPLTHRFVTDPEHGADMVCANLSFEGGAGNPIASALSDVVCLPLDAIAGAEPILSLLFEEAFEQRCGRVALVERLFEVVMIQVLRQLMESGAVQGGLLSGLSHPRLRSALVAMHEAPQQDWTLDQLAQAAGMSRTVFAGTFRDTVGLTPGQYLQGWRIGLAQKALQRGRPLKLIAAEVGYGSEAALSRAFKAHAGQSPRQWKSQVAVAAAGGG</sequence>
<dbReference type="Proteomes" id="UP001267710">
    <property type="component" value="Unassembled WGS sequence"/>
</dbReference>
<accession>A0ABU1IA11</accession>
<dbReference type="InterPro" id="IPR032783">
    <property type="entry name" value="AraC_lig"/>
</dbReference>
<evidence type="ECO:0000259" key="4">
    <source>
        <dbReference type="PROSITE" id="PS01124"/>
    </source>
</evidence>
<dbReference type="EMBL" id="JAVIZX010000001">
    <property type="protein sequence ID" value="MDR6213816.1"/>
    <property type="molecule type" value="Genomic_DNA"/>
</dbReference>
<evidence type="ECO:0000256" key="3">
    <source>
        <dbReference type="ARBA" id="ARBA00023163"/>
    </source>
</evidence>
<keyword evidence="2" id="KW-0238">DNA-binding</keyword>
<protein>
    <submittedName>
        <fullName evidence="5">AraC-like DNA-binding protein</fullName>
    </submittedName>
</protein>
<dbReference type="PANTHER" id="PTHR46796:SF7">
    <property type="entry name" value="ARAC FAMILY TRANSCRIPTIONAL REGULATOR"/>
    <property type="match status" value="1"/>
</dbReference>
<proteinExistence type="predicted"/>
<keyword evidence="6" id="KW-1185">Reference proteome</keyword>
<dbReference type="PROSITE" id="PS01124">
    <property type="entry name" value="HTH_ARAC_FAMILY_2"/>
    <property type="match status" value="1"/>
</dbReference>
<evidence type="ECO:0000256" key="2">
    <source>
        <dbReference type="ARBA" id="ARBA00023125"/>
    </source>
</evidence>
<dbReference type="InterPro" id="IPR009057">
    <property type="entry name" value="Homeodomain-like_sf"/>
</dbReference>
<evidence type="ECO:0000256" key="1">
    <source>
        <dbReference type="ARBA" id="ARBA00023015"/>
    </source>
</evidence>
<gene>
    <name evidence="5" type="ORF">QE399_001505</name>
</gene>
<dbReference type="InterPro" id="IPR018060">
    <property type="entry name" value="HTH_AraC"/>
</dbReference>
<dbReference type="SMART" id="SM00342">
    <property type="entry name" value="HTH_ARAC"/>
    <property type="match status" value="1"/>
</dbReference>
<organism evidence="5 6">
    <name type="scientific">Paracidovorax wautersii</name>
    <dbReference type="NCBI Taxonomy" id="1177982"/>
    <lineage>
        <taxon>Bacteria</taxon>
        <taxon>Pseudomonadati</taxon>
        <taxon>Pseudomonadota</taxon>
        <taxon>Betaproteobacteria</taxon>
        <taxon>Burkholderiales</taxon>
        <taxon>Comamonadaceae</taxon>
        <taxon>Paracidovorax</taxon>
    </lineage>
</organism>
<dbReference type="PANTHER" id="PTHR46796">
    <property type="entry name" value="HTH-TYPE TRANSCRIPTIONAL ACTIVATOR RHAS-RELATED"/>
    <property type="match status" value="1"/>
</dbReference>
<keyword evidence="3" id="KW-0804">Transcription</keyword>
<dbReference type="Gene3D" id="1.10.10.60">
    <property type="entry name" value="Homeodomain-like"/>
    <property type="match status" value="2"/>
</dbReference>
<keyword evidence="1" id="KW-0805">Transcription regulation</keyword>
<dbReference type="RefSeq" id="WP_309827648.1">
    <property type="nucleotide sequence ID" value="NZ_JAVIZX010000001.1"/>
</dbReference>
<evidence type="ECO:0000313" key="6">
    <source>
        <dbReference type="Proteomes" id="UP001267710"/>
    </source>
</evidence>
<dbReference type="InterPro" id="IPR050204">
    <property type="entry name" value="AraC_XylS_family_regulators"/>
</dbReference>
<dbReference type="Pfam" id="PF12833">
    <property type="entry name" value="HTH_18"/>
    <property type="match status" value="1"/>
</dbReference>
<evidence type="ECO:0000313" key="5">
    <source>
        <dbReference type="EMBL" id="MDR6213816.1"/>
    </source>
</evidence>
<feature type="domain" description="HTH araC/xylS-type" evidence="4">
    <location>
        <begin position="174"/>
        <end position="271"/>
    </location>
</feature>
<comment type="caution">
    <text evidence="5">The sequence shown here is derived from an EMBL/GenBank/DDBJ whole genome shotgun (WGS) entry which is preliminary data.</text>
</comment>
<dbReference type="Pfam" id="PF12852">
    <property type="entry name" value="Cupin_6"/>
    <property type="match status" value="1"/>
</dbReference>